<name>A0A0E9RLN0_ANGAN</name>
<dbReference type="AlphaFoldDB" id="A0A0E9RLN0"/>
<evidence type="ECO:0000313" key="2">
    <source>
        <dbReference type="EMBL" id="JAH29355.1"/>
    </source>
</evidence>
<protein>
    <submittedName>
        <fullName evidence="2">Uncharacterized protein</fullName>
    </submittedName>
</protein>
<dbReference type="EMBL" id="GBXM01079222">
    <property type="protein sequence ID" value="JAH29355.1"/>
    <property type="molecule type" value="Transcribed_RNA"/>
</dbReference>
<proteinExistence type="predicted"/>
<evidence type="ECO:0000256" key="1">
    <source>
        <dbReference type="SAM" id="Phobius"/>
    </source>
</evidence>
<organism evidence="2">
    <name type="scientific">Anguilla anguilla</name>
    <name type="common">European freshwater eel</name>
    <name type="synonym">Muraena anguilla</name>
    <dbReference type="NCBI Taxonomy" id="7936"/>
    <lineage>
        <taxon>Eukaryota</taxon>
        <taxon>Metazoa</taxon>
        <taxon>Chordata</taxon>
        <taxon>Craniata</taxon>
        <taxon>Vertebrata</taxon>
        <taxon>Euteleostomi</taxon>
        <taxon>Actinopterygii</taxon>
        <taxon>Neopterygii</taxon>
        <taxon>Teleostei</taxon>
        <taxon>Anguilliformes</taxon>
        <taxon>Anguillidae</taxon>
        <taxon>Anguilla</taxon>
    </lineage>
</organism>
<keyword evidence="1" id="KW-1133">Transmembrane helix</keyword>
<reference evidence="2" key="1">
    <citation type="submission" date="2014-11" db="EMBL/GenBank/DDBJ databases">
        <authorList>
            <person name="Amaro Gonzalez C."/>
        </authorList>
    </citation>
    <scope>NUCLEOTIDE SEQUENCE</scope>
</reference>
<accession>A0A0E9RLN0</accession>
<keyword evidence="1" id="KW-0472">Membrane</keyword>
<feature type="transmembrane region" description="Helical" evidence="1">
    <location>
        <begin position="22"/>
        <end position="43"/>
    </location>
</feature>
<reference evidence="2" key="2">
    <citation type="journal article" date="2015" name="Fish Shellfish Immunol.">
        <title>Early steps in the European eel (Anguilla anguilla)-Vibrio vulnificus interaction in the gills: Role of the RtxA13 toxin.</title>
        <authorList>
            <person name="Callol A."/>
            <person name="Pajuelo D."/>
            <person name="Ebbesson L."/>
            <person name="Teles M."/>
            <person name="MacKenzie S."/>
            <person name="Amaro C."/>
        </authorList>
    </citation>
    <scope>NUCLEOTIDE SEQUENCE</scope>
</reference>
<keyword evidence="1" id="KW-0812">Transmembrane</keyword>
<sequence>MVNGCVYEICFLVFLLDLGNSCWNLCFICFISLLYLWILAIFYGF</sequence>